<evidence type="ECO:0000256" key="7">
    <source>
        <dbReference type="ARBA" id="ARBA00047615"/>
    </source>
</evidence>
<dbReference type="InterPro" id="IPR003136">
    <property type="entry name" value="Cytidylate_kin"/>
</dbReference>
<evidence type="ECO:0000256" key="8">
    <source>
        <dbReference type="ARBA" id="ARBA00048478"/>
    </source>
</evidence>
<gene>
    <name evidence="11" type="ORF">UFOPK3268_00157</name>
</gene>
<dbReference type="SUPFAM" id="SSF52540">
    <property type="entry name" value="P-loop containing nucleoside triphosphate hydrolases"/>
    <property type="match status" value="1"/>
</dbReference>
<keyword evidence="6" id="KW-0067">ATP-binding</keyword>
<organism evidence="11">
    <name type="scientific">freshwater metagenome</name>
    <dbReference type="NCBI Taxonomy" id="449393"/>
    <lineage>
        <taxon>unclassified sequences</taxon>
        <taxon>metagenomes</taxon>
        <taxon>ecological metagenomes</taxon>
    </lineage>
</organism>
<evidence type="ECO:0000256" key="2">
    <source>
        <dbReference type="ARBA" id="ARBA00012906"/>
    </source>
</evidence>
<comment type="catalytic activity">
    <reaction evidence="8">
        <text>CMP + ATP = CDP + ADP</text>
        <dbReference type="Rhea" id="RHEA:11600"/>
        <dbReference type="ChEBI" id="CHEBI:30616"/>
        <dbReference type="ChEBI" id="CHEBI:58069"/>
        <dbReference type="ChEBI" id="CHEBI:60377"/>
        <dbReference type="ChEBI" id="CHEBI:456216"/>
        <dbReference type="EC" id="2.7.4.25"/>
    </reaction>
</comment>
<evidence type="ECO:0000256" key="6">
    <source>
        <dbReference type="ARBA" id="ARBA00022840"/>
    </source>
</evidence>
<proteinExistence type="inferred from homology"/>
<dbReference type="Pfam" id="PF02224">
    <property type="entry name" value="Cytidylate_kin"/>
    <property type="match status" value="2"/>
</dbReference>
<evidence type="ECO:0000256" key="9">
    <source>
        <dbReference type="SAM" id="MobiDB-lite"/>
    </source>
</evidence>
<dbReference type="InterPro" id="IPR027417">
    <property type="entry name" value="P-loop_NTPase"/>
</dbReference>
<dbReference type="Gene3D" id="3.40.50.300">
    <property type="entry name" value="P-loop containing nucleotide triphosphate hydrolases"/>
    <property type="match status" value="1"/>
</dbReference>
<feature type="region of interest" description="Disordered" evidence="9">
    <location>
        <begin position="1"/>
        <end position="21"/>
    </location>
</feature>
<feature type="domain" description="Cytidylate kinase" evidence="10">
    <location>
        <begin position="9"/>
        <end position="174"/>
    </location>
</feature>
<dbReference type="EMBL" id="CAFBIZ010000010">
    <property type="protein sequence ID" value="CAB4846324.1"/>
    <property type="molecule type" value="Genomic_DNA"/>
</dbReference>
<sequence>MSTTSTAIITVDGPSGSGKSSVSRAVARQFGLHYLDTGAMYRALTWAALRHGIDLTDADAIAATADSVQLAWSTDPDESWIRVDDVDVSRAIREQPVTSAVSTVSAEPRTRAVLVALQRRAVSDALAQQRGIVVEGRDIGSVVLPEADLKVWLVADPEVRAARRAAEDVAEGRADAGPGAVPPSGASTSTSISTRTSSGTAPAAGMAGSAAPSVAADLARRDAADAGRTASPAMRAHDAVIVDATELTLAEVVAKVVALVRERVGP</sequence>
<dbReference type="AlphaFoldDB" id="A0A6J7BMW8"/>
<evidence type="ECO:0000313" key="11">
    <source>
        <dbReference type="EMBL" id="CAB4846324.1"/>
    </source>
</evidence>
<dbReference type="GO" id="GO:0006139">
    <property type="term" value="P:nucleobase-containing compound metabolic process"/>
    <property type="evidence" value="ECO:0007669"/>
    <property type="project" value="InterPro"/>
</dbReference>
<dbReference type="GO" id="GO:0005524">
    <property type="term" value="F:ATP binding"/>
    <property type="evidence" value="ECO:0007669"/>
    <property type="project" value="UniProtKB-KW"/>
</dbReference>
<evidence type="ECO:0000256" key="3">
    <source>
        <dbReference type="ARBA" id="ARBA00022679"/>
    </source>
</evidence>
<keyword evidence="5" id="KW-0418">Kinase</keyword>
<feature type="compositionally biased region" description="Low complexity" evidence="9">
    <location>
        <begin position="184"/>
        <end position="208"/>
    </location>
</feature>
<protein>
    <recommendedName>
        <fullName evidence="2">(d)CMP kinase</fullName>
        <ecNumber evidence="2">2.7.4.25</ecNumber>
    </recommendedName>
</protein>
<evidence type="ECO:0000256" key="1">
    <source>
        <dbReference type="ARBA" id="ARBA00009427"/>
    </source>
</evidence>
<dbReference type="EC" id="2.7.4.25" evidence="2"/>
<keyword evidence="3" id="KW-0808">Transferase</keyword>
<comment type="catalytic activity">
    <reaction evidence="7">
        <text>dCMP + ATP = dCDP + ADP</text>
        <dbReference type="Rhea" id="RHEA:25094"/>
        <dbReference type="ChEBI" id="CHEBI:30616"/>
        <dbReference type="ChEBI" id="CHEBI:57566"/>
        <dbReference type="ChEBI" id="CHEBI:58593"/>
        <dbReference type="ChEBI" id="CHEBI:456216"/>
        <dbReference type="EC" id="2.7.4.25"/>
    </reaction>
</comment>
<dbReference type="GO" id="GO:0036431">
    <property type="term" value="F:dCMP kinase activity"/>
    <property type="evidence" value="ECO:0007669"/>
    <property type="project" value="InterPro"/>
</dbReference>
<keyword evidence="4" id="KW-0547">Nucleotide-binding</keyword>
<evidence type="ECO:0000256" key="4">
    <source>
        <dbReference type="ARBA" id="ARBA00022741"/>
    </source>
</evidence>
<feature type="domain" description="Cytidylate kinase" evidence="10">
    <location>
        <begin position="210"/>
        <end position="261"/>
    </location>
</feature>
<accession>A0A6J7BMW8</accession>
<evidence type="ECO:0000256" key="5">
    <source>
        <dbReference type="ARBA" id="ARBA00022777"/>
    </source>
</evidence>
<dbReference type="CDD" id="cd02020">
    <property type="entry name" value="CMPK"/>
    <property type="match status" value="1"/>
</dbReference>
<reference evidence="11" key="1">
    <citation type="submission" date="2020-05" db="EMBL/GenBank/DDBJ databases">
        <authorList>
            <person name="Chiriac C."/>
            <person name="Salcher M."/>
            <person name="Ghai R."/>
            <person name="Kavagutti S V."/>
        </authorList>
    </citation>
    <scope>NUCLEOTIDE SEQUENCE</scope>
</reference>
<evidence type="ECO:0000259" key="10">
    <source>
        <dbReference type="Pfam" id="PF02224"/>
    </source>
</evidence>
<dbReference type="HAMAP" id="MF_00238">
    <property type="entry name" value="Cytidyl_kinase_type1"/>
    <property type="match status" value="1"/>
</dbReference>
<name>A0A6J7BMW8_9ZZZZ</name>
<comment type="similarity">
    <text evidence="1">Belongs to the cytidylate kinase family. Type 1 subfamily.</text>
</comment>
<dbReference type="NCBIfam" id="TIGR00017">
    <property type="entry name" value="cmk"/>
    <property type="match status" value="1"/>
</dbReference>
<dbReference type="InterPro" id="IPR011994">
    <property type="entry name" value="Cytidylate_kinase_dom"/>
</dbReference>
<feature type="region of interest" description="Disordered" evidence="9">
    <location>
        <begin position="169"/>
        <end position="208"/>
    </location>
</feature>